<feature type="domain" description="Endoribonuclease L-PSP/chorismate mutase-like" evidence="1">
    <location>
        <begin position="6"/>
        <end position="133"/>
    </location>
</feature>
<dbReference type="Proteomes" id="UP000323632">
    <property type="component" value="Unassembled WGS sequence"/>
</dbReference>
<proteinExistence type="predicted"/>
<comment type="caution">
    <text evidence="2">The sequence shown here is derived from an EMBL/GenBank/DDBJ whole genome shotgun (WGS) entry which is preliminary data.</text>
</comment>
<dbReference type="SUPFAM" id="SSF55298">
    <property type="entry name" value="YjgF-like"/>
    <property type="match status" value="1"/>
</dbReference>
<dbReference type="InterPro" id="IPR013813">
    <property type="entry name" value="Endoribo_LPSP/chorism_mut-like"/>
</dbReference>
<keyword evidence="3" id="KW-1185">Reference proteome</keyword>
<reference evidence="2 3" key="1">
    <citation type="submission" date="2019-09" db="EMBL/GenBank/DDBJ databases">
        <title>Genome sequence and assembly of Taibaiella sp.</title>
        <authorList>
            <person name="Chhetri G."/>
        </authorList>
    </citation>
    <scope>NUCLEOTIDE SEQUENCE [LARGE SCALE GENOMIC DNA]</scope>
    <source>
        <strain evidence="2 3">KVB11</strain>
    </source>
</reference>
<organism evidence="2 3">
    <name type="scientific">Taibaiella lutea</name>
    <dbReference type="NCBI Taxonomy" id="2608001"/>
    <lineage>
        <taxon>Bacteria</taxon>
        <taxon>Pseudomonadati</taxon>
        <taxon>Bacteroidota</taxon>
        <taxon>Chitinophagia</taxon>
        <taxon>Chitinophagales</taxon>
        <taxon>Chitinophagaceae</taxon>
        <taxon>Taibaiella</taxon>
    </lineage>
</organism>
<accession>A0A5M6CJM4</accession>
<evidence type="ECO:0000313" key="2">
    <source>
        <dbReference type="EMBL" id="KAA5533555.1"/>
    </source>
</evidence>
<dbReference type="EMBL" id="VWSH01000003">
    <property type="protein sequence ID" value="KAA5533555.1"/>
    <property type="molecule type" value="Genomic_DNA"/>
</dbReference>
<dbReference type="AlphaFoldDB" id="A0A5M6CJM4"/>
<dbReference type="RefSeq" id="WP_150033302.1">
    <property type="nucleotide sequence ID" value="NZ_VWSH01000003.1"/>
</dbReference>
<evidence type="ECO:0000259" key="1">
    <source>
        <dbReference type="Pfam" id="PF14588"/>
    </source>
</evidence>
<dbReference type="InterPro" id="IPR035959">
    <property type="entry name" value="RutC-like_sf"/>
</dbReference>
<name>A0A5M6CJM4_9BACT</name>
<dbReference type="Pfam" id="PF14588">
    <property type="entry name" value="YjgF_endoribonc"/>
    <property type="match status" value="1"/>
</dbReference>
<dbReference type="PANTHER" id="PTHR43760:SF1">
    <property type="entry name" value="ENDORIBONUCLEASE L-PSP_CHORISMATE MUTASE-LIKE DOMAIN-CONTAINING PROTEIN"/>
    <property type="match status" value="1"/>
</dbReference>
<dbReference type="Gene3D" id="3.30.1330.40">
    <property type="entry name" value="RutC-like"/>
    <property type="match status" value="1"/>
</dbReference>
<dbReference type="CDD" id="cd02199">
    <property type="entry name" value="YjgF_YER057c_UK114_like_1"/>
    <property type="match status" value="1"/>
</dbReference>
<evidence type="ECO:0000313" key="3">
    <source>
        <dbReference type="Proteomes" id="UP000323632"/>
    </source>
</evidence>
<sequence>MSHIEDKLNKLGLQLKMPKAPVGQYLDCKRVGELLFVSGRVSELTGMVGADVTIEEAKEAARDTVLLILSILKKNIELDTIAGVVKLQGFIRSDAGFTKQPQVLDGASELLIELFGEDGRHARTATGVNQLPFGAVIQLDMVLNLK</sequence>
<dbReference type="PANTHER" id="PTHR43760">
    <property type="entry name" value="ENDORIBONUCLEASE-RELATED"/>
    <property type="match status" value="1"/>
</dbReference>
<protein>
    <submittedName>
        <fullName evidence="2">RidA family protein</fullName>
    </submittedName>
</protein>
<gene>
    <name evidence="2" type="ORF">F0919_13525</name>
</gene>